<evidence type="ECO:0000256" key="2">
    <source>
        <dbReference type="ARBA" id="ARBA00007362"/>
    </source>
</evidence>
<organism evidence="8 9">
    <name type="scientific">Stappia indica</name>
    <dbReference type="NCBI Taxonomy" id="538381"/>
    <lineage>
        <taxon>Bacteria</taxon>
        <taxon>Pseudomonadati</taxon>
        <taxon>Pseudomonadota</taxon>
        <taxon>Alphaproteobacteria</taxon>
        <taxon>Hyphomicrobiales</taxon>
        <taxon>Stappiaceae</taxon>
        <taxon>Stappia</taxon>
    </lineage>
</organism>
<keyword evidence="3 6" id="KW-0812">Transmembrane</keyword>
<dbReference type="PANTHER" id="PTHR32322">
    <property type="entry name" value="INNER MEMBRANE TRANSPORTER"/>
    <property type="match status" value="1"/>
</dbReference>
<feature type="transmembrane region" description="Helical" evidence="6">
    <location>
        <begin position="302"/>
        <end position="320"/>
    </location>
</feature>
<comment type="similarity">
    <text evidence="2">Belongs to the EamA transporter family.</text>
</comment>
<accession>A0A285T9S3</accession>
<feature type="transmembrane region" description="Helical" evidence="6">
    <location>
        <begin position="151"/>
        <end position="170"/>
    </location>
</feature>
<evidence type="ECO:0000259" key="7">
    <source>
        <dbReference type="Pfam" id="PF00892"/>
    </source>
</evidence>
<dbReference type="SUPFAM" id="SSF103481">
    <property type="entry name" value="Multidrug resistance efflux transporter EmrE"/>
    <property type="match status" value="2"/>
</dbReference>
<evidence type="ECO:0000256" key="1">
    <source>
        <dbReference type="ARBA" id="ARBA00004141"/>
    </source>
</evidence>
<dbReference type="PANTHER" id="PTHR32322:SF2">
    <property type="entry name" value="EAMA DOMAIN-CONTAINING PROTEIN"/>
    <property type="match status" value="1"/>
</dbReference>
<dbReference type="InterPro" id="IPR050638">
    <property type="entry name" value="AA-Vitamin_Transporters"/>
</dbReference>
<gene>
    <name evidence="8" type="ORF">SAMN05421512_109232</name>
</gene>
<dbReference type="InterPro" id="IPR037185">
    <property type="entry name" value="EmrE-like"/>
</dbReference>
<evidence type="ECO:0000256" key="3">
    <source>
        <dbReference type="ARBA" id="ARBA00022692"/>
    </source>
</evidence>
<evidence type="ECO:0000256" key="4">
    <source>
        <dbReference type="ARBA" id="ARBA00022989"/>
    </source>
</evidence>
<dbReference type="GO" id="GO:0016020">
    <property type="term" value="C:membrane"/>
    <property type="evidence" value="ECO:0007669"/>
    <property type="project" value="UniProtKB-SubCell"/>
</dbReference>
<keyword evidence="9" id="KW-1185">Reference proteome</keyword>
<feature type="transmembrane region" description="Helical" evidence="6">
    <location>
        <begin position="246"/>
        <end position="271"/>
    </location>
</feature>
<feature type="transmembrane region" description="Helical" evidence="6">
    <location>
        <begin position="278"/>
        <end position="296"/>
    </location>
</feature>
<comment type="subcellular location">
    <subcellularLocation>
        <location evidence="1">Membrane</location>
        <topology evidence="1">Multi-pass membrane protein</topology>
    </subcellularLocation>
</comment>
<feature type="transmembrane region" description="Helical" evidence="6">
    <location>
        <begin position="94"/>
        <end position="116"/>
    </location>
</feature>
<dbReference type="STRING" id="538381.GCA_001696535_02510"/>
<keyword evidence="4 6" id="KW-1133">Transmembrane helix</keyword>
<evidence type="ECO:0000256" key="6">
    <source>
        <dbReference type="SAM" id="Phobius"/>
    </source>
</evidence>
<feature type="transmembrane region" description="Helical" evidence="6">
    <location>
        <begin position="64"/>
        <end position="82"/>
    </location>
</feature>
<evidence type="ECO:0000256" key="5">
    <source>
        <dbReference type="ARBA" id="ARBA00023136"/>
    </source>
</evidence>
<reference evidence="8 9" key="1">
    <citation type="submission" date="2017-08" db="EMBL/GenBank/DDBJ databases">
        <authorList>
            <person name="de Groot N.N."/>
        </authorList>
    </citation>
    <scope>NUCLEOTIDE SEQUENCE [LARGE SCALE GENOMIC DNA]</scope>
    <source>
        <strain evidence="8 9">USBA 352</strain>
    </source>
</reference>
<evidence type="ECO:0000313" key="9">
    <source>
        <dbReference type="Proteomes" id="UP000219331"/>
    </source>
</evidence>
<sequence length="327" mass="34619">MGHDCPSFPCQKHPMTTLAPGAALRDDPALSPLDMGLYGLTVLAWGFSWYALKLQLGVVPPEVSVFWRFVLASAIMMGWAMARGARLAFPLRTHLRFAGLGLFLFSTNFTLFYYGGQYVPSGLLSVVFSLASVFNMILGFAIFGQRISRRVLLGALLGFAGVALLFRPQIMGAADSGLDATALLGLGLCVAGTLSFCLGNMVSTANQKSGIPLVSATAWGMVYGTVLLGLFAAFRGASFAIEWTPTYLGAMVYLAVIASVVAFASYLTLLARIGSARAGYSTVMFPVVALMVSTVLESFHWGPDAIAGLVCVLGGNLLVLRSGRARG</sequence>
<feature type="transmembrane region" description="Helical" evidence="6">
    <location>
        <begin position="213"/>
        <end position="234"/>
    </location>
</feature>
<name>A0A285T9S3_9HYPH</name>
<keyword evidence="5 6" id="KW-0472">Membrane</keyword>
<feature type="transmembrane region" description="Helical" evidence="6">
    <location>
        <begin position="182"/>
        <end position="201"/>
    </location>
</feature>
<dbReference type="EMBL" id="OBML01000009">
    <property type="protein sequence ID" value="SOC18227.1"/>
    <property type="molecule type" value="Genomic_DNA"/>
</dbReference>
<dbReference type="Proteomes" id="UP000219331">
    <property type="component" value="Unassembled WGS sequence"/>
</dbReference>
<evidence type="ECO:0000313" key="8">
    <source>
        <dbReference type="EMBL" id="SOC18227.1"/>
    </source>
</evidence>
<feature type="transmembrane region" description="Helical" evidence="6">
    <location>
        <begin position="122"/>
        <end position="144"/>
    </location>
</feature>
<proteinExistence type="inferred from homology"/>
<protein>
    <submittedName>
        <fullName evidence="8">EamA-like transporter family protein</fullName>
    </submittedName>
</protein>
<dbReference type="AlphaFoldDB" id="A0A285T9S3"/>
<dbReference type="InterPro" id="IPR000620">
    <property type="entry name" value="EamA_dom"/>
</dbReference>
<dbReference type="Pfam" id="PF00892">
    <property type="entry name" value="EamA"/>
    <property type="match status" value="2"/>
</dbReference>
<feature type="domain" description="EamA" evidence="7">
    <location>
        <begin position="185"/>
        <end position="320"/>
    </location>
</feature>
<feature type="domain" description="EamA" evidence="7">
    <location>
        <begin position="40"/>
        <end position="166"/>
    </location>
</feature>